<dbReference type="Proteomes" id="UP000008867">
    <property type="component" value="Chromosome 1"/>
</dbReference>
<dbReference type="GO" id="GO:0016787">
    <property type="term" value="F:hydrolase activity"/>
    <property type="evidence" value="ECO:0007669"/>
    <property type="project" value="UniProtKB-KW"/>
</dbReference>
<dbReference type="SMART" id="SM00833">
    <property type="entry name" value="CobW_C"/>
    <property type="match status" value="1"/>
</dbReference>
<dbReference type="PROSITE" id="PS00892">
    <property type="entry name" value="HIT_1"/>
    <property type="match status" value="1"/>
</dbReference>
<gene>
    <name evidence="6" type="ORF">sr10190</name>
</gene>
<evidence type="ECO:0000259" key="5">
    <source>
        <dbReference type="PROSITE" id="PS51084"/>
    </source>
</evidence>
<dbReference type="InterPro" id="IPR003495">
    <property type="entry name" value="CobW/HypB/UreG_nucleotide-bd"/>
</dbReference>
<dbReference type="GO" id="GO:0000166">
    <property type="term" value="F:nucleotide binding"/>
    <property type="evidence" value="ECO:0007669"/>
    <property type="project" value="UniProtKB-KW"/>
</dbReference>
<dbReference type="eggNOG" id="KOG2743">
    <property type="taxonomic scope" value="Eukaryota"/>
</dbReference>
<proteinExistence type="predicted"/>
<feature type="region of interest" description="Disordered" evidence="4">
    <location>
        <begin position="517"/>
        <end position="554"/>
    </location>
</feature>
<dbReference type="InterPro" id="IPR036265">
    <property type="entry name" value="HIT-like_sf"/>
</dbReference>
<evidence type="ECO:0000313" key="6">
    <source>
        <dbReference type="EMBL" id="CBQ67909.1"/>
    </source>
</evidence>
<feature type="compositionally biased region" description="Acidic residues" evidence="4">
    <location>
        <begin position="517"/>
        <end position="548"/>
    </location>
</feature>
<dbReference type="InterPro" id="IPR011629">
    <property type="entry name" value="CobW-like_C"/>
</dbReference>
<dbReference type="InterPro" id="IPR011146">
    <property type="entry name" value="HIT-like"/>
</dbReference>
<dbReference type="SUPFAM" id="SSF90002">
    <property type="entry name" value="Hypothetical protein YjiA, C-terminal domain"/>
    <property type="match status" value="1"/>
</dbReference>
<keyword evidence="2" id="KW-0378">Hydrolase</keyword>
<evidence type="ECO:0000313" key="7">
    <source>
        <dbReference type="Proteomes" id="UP000008867"/>
    </source>
</evidence>
<feature type="compositionally biased region" description="Low complexity" evidence="4">
    <location>
        <begin position="1"/>
        <end position="16"/>
    </location>
</feature>
<dbReference type="InterPro" id="IPR019808">
    <property type="entry name" value="Histidine_triad_CS"/>
</dbReference>
<dbReference type="Gene3D" id="3.30.428.10">
    <property type="entry name" value="HIT-like"/>
    <property type="match status" value="1"/>
</dbReference>
<dbReference type="Pfam" id="PF02492">
    <property type="entry name" value="cobW"/>
    <property type="match status" value="2"/>
</dbReference>
<organism evidence="6 7">
    <name type="scientific">Sporisorium reilianum (strain SRZ2)</name>
    <name type="common">Maize head smut fungus</name>
    <dbReference type="NCBI Taxonomy" id="999809"/>
    <lineage>
        <taxon>Eukaryota</taxon>
        <taxon>Fungi</taxon>
        <taxon>Dikarya</taxon>
        <taxon>Basidiomycota</taxon>
        <taxon>Ustilaginomycotina</taxon>
        <taxon>Ustilaginomycetes</taxon>
        <taxon>Ustilaginales</taxon>
        <taxon>Ustilaginaceae</taxon>
        <taxon>Sporisorium</taxon>
    </lineage>
</organism>
<dbReference type="Pfam" id="PF01230">
    <property type="entry name" value="HIT"/>
    <property type="match status" value="1"/>
</dbReference>
<dbReference type="FunFam" id="3.30.428.10:FF:000011">
    <property type="entry name" value="Fragile histidine triad"/>
    <property type="match status" value="1"/>
</dbReference>
<dbReference type="SUPFAM" id="SSF54197">
    <property type="entry name" value="HIT-like"/>
    <property type="match status" value="1"/>
</dbReference>
<feature type="region of interest" description="Disordered" evidence="4">
    <location>
        <begin position="695"/>
        <end position="715"/>
    </location>
</feature>
<dbReference type="Gene3D" id="3.40.50.300">
    <property type="entry name" value="P-loop containing nucleotide triphosphate hydrolases"/>
    <property type="match status" value="1"/>
</dbReference>
<dbReference type="PANTHER" id="PTHR43603:SF1">
    <property type="entry name" value="ZINC-REGULATED GTPASE METALLOPROTEIN ACTIVATOR 1"/>
    <property type="match status" value="1"/>
</dbReference>
<dbReference type="HOGENOM" id="CLU_017452_2_1_1"/>
<dbReference type="eggNOG" id="KOG3379">
    <property type="taxonomic scope" value="Eukaryota"/>
</dbReference>
<evidence type="ECO:0000256" key="4">
    <source>
        <dbReference type="SAM" id="MobiDB-lite"/>
    </source>
</evidence>
<feature type="domain" description="HIT" evidence="5">
    <location>
        <begin position="27"/>
        <end position="136"/>
    </location>
</feature>
<feature type="region of interest" description="Disordered" evidence="4">
    <location>
        <begin position="1"/>
        <end position="20"/>
    </location>
</feature>
<dbReference type="OrthoDB" id="272672at2759"/>
<evidence type="ECO:0000256" key="1">
    <source>
        <dbReference type="ARBA" id="ARBA00022741"/>
    </source>
</evidence>
<accession>E6ZKQ6</accession>
<sequence>MAPIAVSPKAAPAVPAGKSSNKKTISKQVKFASFDVTDQVFYRSEDASCSAIVNLKPIVPGHFLVIPTTPYHRLSEAPADIVASLFQSVQEIAKGLEKVFEAEALTISVQDGEAAGQTVPHLHVHILPRKAGDIEPNDLVYSHLEQWGFDVKKLLNKDKELKVDADEDRKPRSKQEMRKEADFLSSFFNASGKFDAKKLETLQHGFLGAGKTTLLEHILTSKDHGLRVAVVVNDMGALNIDASLLSNHRVTQAEEKVVQMQNGCICCTLRGDLLEEVAALAENREIDYLLIESTGISEPMQVAETFSEEFADMYTQMADDLEDEIRADPQKREEHEKVAKILKQGGLPAVARLDTCVTVVDAVNLFNDYNTTDFLVDRHKDDHDVPEEDDRNISDLQTDQLEFANVILINKCDLVSKDEVDRIRAFIRLLNPDAKIIPTTRSRIDLKEILNTNLFSYEKAALGAEWLKSLNEEIKPETEEYGIGSFVYKARRPFHTARLWETIREVFVVIQSEYIDDGEDDDDDASVGSNDEADEEDDMEVDQDDDVEPQPQLNPQARLEAKNASETFAPLLRSKGFVWLATRPLMFGEWSQAGIMLTLQGGARWRCELDEDMWPQDKEIVEAIKKDFQAPWSDRRQEIVLIGKNMRDGGEEKLRAALDGCLLTDAEMQQWEAVMNDSALKDVREKEAKLQEIFEDGFEDWPDHEDPEAHEGHEH</sequence>
<dbReference type="PANTHER" id="PTHR43603">
    <property type="entry name" value="COBW DOMAIN-CONTAINING PROTEIN DDB_G0274527"/>
    <property type="match status" value="1"/>
</dbReference>
<dbReference type="VEuPathDB" id="FungiDB:sr10190"/>
<dbReference type="CDD" id="cd03112">
    <property type="entry name" value="CobW-like"/>
    <property type="match status" value="1"/>
</dbReference>
<name>E6ZKQ6_SPORE</name>
<dbReference type="PROSITE" id="PS51084">
    <property type="entry name" value="HIT_2"/>
    <property type="match status" value="1"/>
</dbReference>
<reference evidence="6 7" key="1">
    <citation type="journal article" date="2010" name="Science">
        <title>Pathogenicity determinants in smut fungi revealed by genome comparison.</title>
        <authorList>
            <person name="Schirawski J."/>
            <person name="Mannhaupt G."/>
            <person name="Muench K."/>
            <person name="Brefort T."/>
            <person name="Schipper K."/>
            <person name="Doehlemann G."/>
            <person name="Di Stasio M."/>
            <person name="Roessel N."/>
            <person name="Mendoza-Mendoza A."/>
            <person name="Pester D."/>
            <person name="Mueller O."/>
            <person name="Winterberg B."/>
            <person name="Meyer E."/>
            <person name="Ghareeb H."/>
            <person name="Wollenberg T."/>
            <person name="Muensterkoetter M."/>
            <person name="Wong P."/>
            <person name="Walter M."/>
            <person name="Stukenbrock E."/>
            <person name="Gueldener U."/>
            <person name="Kahmann R."/>
        </authorList>
    </citation>
    <scope>NUCLEOTIDE SEQUENCE [LARGE SCALE GENOMIC DNA]</scope>
    <source>
        <strain evidence="7">SRZ2</strain>
    </source>
</reference>
<evidence type="ECO:0000256" key="2">
    <source>
        <dbReference type="ARBA" id="ARBA00022801"/>
    </source>
</evidence>
<keyword evidence="1" id="KW-0547">Nucleotide-binding</keyword>
<dbReference type="InterPro" id="IPR027417">
    <property type="entry name" value="P-loop_NTPase"/>
</dbReference>
<keyword evidence="7" id="KW-1185">Reference proteome</keyword>
<dbReference type="EMBL" id="FQ311430">
    <property type="protein sequence ID" value="CBQ67909.1"/>
    <property type="molecule type" value="Genomic_DNA"/>
</dbReference>
<dbReference type="InterPro" id="IPR051927">
    <property type="entry name" value="Zn_Chap_cDPG_Synth"/>
</dbReference>
<dbReference type="AlphaFoldDB" id="E6ZKQ6"/>
<dbReference type="Pfam" id="PF07683">
    <property type="entry name" value="CobW_C"/>
    <property type="match status" value="1"/>
</dbReference>
<evidence type="ECO:0000256" key="3">
    <source>
        <dbReference type="PROSITE-ProRule" id="PRU00464"/>
    </source>
</evidence>
<dbReference type="SUPFAM" id="SSF52540">
    <property type="entry name" value="P-loop containing nucleoside triphosphate hydrolases"/>
    <property type="match status" value="1"/>
</dbReference>
<feature type="compositionally biased region" description="Acidic residues" evidence="4">
    <location>
        <begin position="695"/>
        <end position="706"/>
    </location>
</feature>
<feature type="short sequence motif" description="Histidine triad motif" evidence="3">
    <location>
        <begin position="121"/>
        <end position="125"/>
    </location>
</feature>
<protein>
    <submittedName>
        <fullName evidence="6">Related to Cobalamin synthesis protein</fullName>
    </submittedName>
</protein>